<dbReference type="EMBL" id="BAAASG010000007">
    <property type="protein sequence ID" value="GAA2485664.1"/>
    <property type="molecule type" value="Genomic_DNA"/>
</dbReference>
<feature type="compositionally biased region" description="Low complexity" evidence="1">
    <location>
        <begin position="38"/>
        <end position="57"/>
    </location>
</feature>
<name>A0ABN3LJU7_STRLO</name>
<accession>A0ABN3LJU7</accession>
<keyword evidence="3" id="KW-1185">Reference proteome</keyword>
<evidence type="ECO:0000313" key="3">
    <source>
        <dbReference type="Proteomes" id="UP001501777"/>
    </source>
</evidence>
<organism evidence="2 3">
    <name type="scientific">Streptomyces longisporus</name>
    <dbReference type="NCBI Taxonomy" id="1948"/>
    <lineage>
        <taxon>Bacteria</taxon>
        <taxon>Bacillati</taxon>
        <taxon>Actinomycetota</taxon>
        <taxon>Actinomycetes</taxon>
        <taxon>Kitasatosporales</taxon>
        <taxon>Streptomycetaceae</taxon>
        <taxon>Streptomyces</taxon>
    </lineage>
</organism>
<feature type="region of interest" description="Disordered" evidence="1">
    <location>
        <begin position="1"/>
        <end position="68"/>
    </location>
</feature>
<evidence type="ECO:0000313" key="2">
    <source>
        <dbReference type="EMBL" id="GAA2485664.1"/>
    </source>
</evidence>
<proteinExistence type="predicted"/>
<protein>
    <submittedName>
        <fullName evidence="2">Uncharacterized protein</fullName>
    </submittedName>
</protein>
<sequence>MSICGSAARARPATADRQTTDNASAALTAEHYRRGNNPTAAAGTAPKPAPAAGIPAADLTDRRKLPKT</sequence>
<feature type="compositionally biased region" description="Polar residues" evidence="1">
    <location>
        <begin position="16"/>
        <end position="25"/>
    </location>
</feature>
<evidence type="ECO:0000256" key="1">
    <source>
        <dbReference type="SAM" id="MobiDB-lite"/>
    </source>
</evidence>
<dbReference type="Proteomes" id="UP001501777">
    <property type="component" value="Unassembled WGS sequence"/>
</dbReference>
<gene>
    <name evidence="2" type="ORF">GCM10010276_24480</name>
</gene>
<comment type="caution">
    <text evidence="2">The sequence shown here is derived from an EMBL/GenBank/DDBJ whole genome shotgun (WGS) entry which is preliminary data.</text>
</comment>
<reference evidence="2 3" key="1">
    <citation type="journal article" date="2019" name="Int. J. Syst. Evol. Microbiol.">
        <title>The Global Catalogue of Microorganisms (GCM) 10K type strain sequencing project: providing services to taxonomists for standard genome sequencing and annotation.</title>
        <authorList>
            <consortium name="The Broad Institute Genomics Platform"/>
            <consortium name="The Broad Institute Genome Sequencing Center for Infectious Disease"/>
            <person name="Wu L."/>
            <person name="Ma J."/>
        </authorList>
    </citation>
    <scope>NUCLEOTIDE SEQUENCE [LARGE SCALE GENOMIC DNA]</scope>
    <source>
        <strain evidence="2 3">JCM 4395</strain>
    </source>
</reference>
<feature type="compositionally biased region" description="Basic and acidic residues" evidence="1">
    <location>
        <begin position="59"/>
        <end position="68"/>
    </location>
</feature>